<reference evidence="2 3" key="1">
    <citation type="journal article" date="2007" name="Science">
        <title>Genomic minimalism in the early diverging intestinal parasite Giardia lamblia.</title>
        <authorList>
            <person name="Morrison H.G."/>
            <person name="McArthur A.G."/>
            <person name="Gillin F.D."/>
            <person name="Aley S.B."/>
            <person name="Adam R.D."/>
            <person name="Olsen G.J."/>
            <person name="Best A.A."/>
            <person name="Cande W.Z."/>
            <person name="Chen F."/>
            <person name="Cipriano M.J."/>
            <person name="Davids B.J."/>
            <person name="Dawson S.C."/>
            <person name="Elmendorf H.G."/>
            <person name="Hehl A.B."/>
            <person name="Holder M.E."/>
            <person name="Huse S.M."/>
            <person name="Kim U.U."/>
            <person name="Lasek-Nesselquist E."/>
            <person name="Manning G."/>
            <person name="Nigam A."/>
            <person name="Nixon J.E."/>
            <person name="Palm D."/>
            <person name="Passamaneck N.E."/>
            <person name="Prabhu A."/>
            <person name="Reich C.I."/>
            <person name="Reiner D.S."/>
            <person name="Samuelson J."/>
            <person name="Svard S.G."/>
            <person name="Sogin M.L."/>
        </authorList>
    </citation>
    <scope>NUCLEOTIDE SEQUENCE [LARGE SCALE GENOMIC DNA]</scope>
    <source>
        <strain evidence="2 3">WB C6</strain>
    </source>
</reference>
<dbReference type="CDD" id="cd03801">
    <property type="entry name" value="GT4_PimA-like"/>
    <property type="match status" value="1"/>
</dbReference>
<dbReference type="Pfam" id="PF13439">
    <property type="entry name" value="Glyco_transf_4"/>
    <property type="match status" value="1"/>
</dbReference>
<evidence type="ECO:0000313" key="3">
    <source>
        <dbReference type="Proteomes" id="UP000001548"/>
    </source>
</evidence>
<evidence type="ECO:0000256" key="1">
    <source>
        <dbReference type="ARBA" id="ARBA00022676"/>
    </source>
</evidence>
<dbReference type="Proteomes" id="UP000001548">
    <property type="component" value="Unassembled WGS sequence"/>
</dbReference>
<accession>A8BKV6</accession>
<evidence type="ECO:0000313" key="2">
    <source>
        <dbReference type="EMBL" id="KAE8301624.1"/>
    </source>
</evidence>
<gene>
    <name evidence="2" type="ORF">GL50803_00113610</name>
</gene>
<dbReference type="PANTHER" id="PTHR45871">
    <property type="entry name" value="N-ACETYLGLUCOSAMINYL-PHOSPHATIDYLINOSITOL BIOSYNTHETIC PROTEIN"/>
    <property type="match status" value="1"/>
</dbReference>
<dbReference type="PANTHER" id="PTHR45871:SF1">
    <property type="entry name" value="PHOSPHATIDYLINOSITOL N-ACETYLGLUCOSAMINYLTRANSFERASE SUBUNIT A"/>
    <property type="match status" value="1"/>
</dbReference>
<dbReference type="EMBL" id="AACB03000005">
    <property type="protein sequence ID" value="KAE8301624.1"/>
    <property type="molecule type" value="Genomic_DNA"/>
</dbReference>
<keyword evidence="3" id="KW-1185">Reference proteome</keyword>
<keyword evidence="1" id="KW-0328">Glycosyltransferase</keyword>
<dbReference type="STRING" id="184922.A8BKV6"/>
<dbReference type="SUPFAM" id="SSF53756">
    <property type="entry name" value="UDP-Glycosyltransferase/glycogen phosphorylase"/>
    <property type="match status" value="1"/>
</dbReference>
<dbReference type="InterPro" id="IPR001296">
    <property type="entry name" value="Glyco_trans_1"/>
</dbReference>
<dbReference type="HOGENOM" id="CLU_009583_2_1_1"/>
<dbReference type="GO" id="GO:0000506">
    <property type="term" value="C:glycosylphosphatidylinositol-N-acetylglucosaminyltransferase (GPI-GnT) complex"/>
    <property type="evidence" value="ECO:0000318"/>
    <property type="project" value="GO_Central"/>
</dbReference>
<name>A8BKV6_GIAIC</name>
<dbReference type="GO" id="GO:0006506">
    <property type="term" value="P:GPI anchor biosynthetic process"/>
    <property type="evidence" value="ECO:0000318"/>
    <property type="project" value="GO_Central"/>
</dbReference>
<keyword evidence="1" id="KW-0808">Transferase</keyword>
<dbReference type="VEuPathDB" id="GiardiaDB:GL50803_113610"/>
<dbReference type="FunCoup" id="A8BKV6">
    <property type="interactions" value="77"/>
</dbReference>
<dbReference type="AlphaFoldDB" id="A8BKV6"/>
<dbReference type="RefSeq" id="XP_001706356.1">
    <property type="nucleotide sequence ID" value="XM_001706304.1"/>
</dbReference>
<proteinExistence type="predicted"/>
<sequence length="454" mass="51070">MKVLIISDFTYPQIGGVEKHIHDLGEALAKHGCEVHIATGIKLSAPISTPQITYHTIPVYGLSCGVSLPCYSLEILWLSKLHREHSFTIVHCHQSYSVLALTGLLWARAVGLPAILTEHSMARGDVFYEMLLSPIRQCSLALAHRVICVSRECEDNLRLLRHISFQNPVDIIPNIVPDRTRLLLPKDMLFSCEKFRHWPPKRLRIAFVQRLVQRKGADLIGPLLGLLAASGMEADVYVVGSGPMSAQVKKLPMYQKDIRLLVLGPLPNEEVRCLLSTCHIGVIPSYLEAFSMVLVESLQEACIPVASWVGGTDSVYKSISPWLASRCLCSPSVQELYQRITNLQHIPRNALLQELTTASEIARTKYTPESVSKRVYGVYEEVRSQSHPTWVSGILDICRAKVDYFIFKVWFLVVFTSVAIFHKVYSITQRLWCHGKQSQNSVLRIQVVQVHSID</sequence>
<dbReference type="GeneID" id="5699255"/>
<dbReference type="Gene3D" id="3.40.50.2000">
    <property type="entry name" value="Glycogen Phosphorylase B"/>
    <property type="match status" value="2"/>
</dbReference>
<dbReference type="Pfam" id="PF00534">
    <property type="entry name" value="Glycos_transf_1"/>
    <property type="match status" value="1"/>
</dbReference>
<organism evidence="2 3">
    <name type="scientific">Giardia intestinalis (strain ATCC 50803 / WB clone C6)</name>
    <name type="common">Giardia lamblia</name>
    <dbReference type="NCBI Taxonomy" id="184922"/>
    <lineage>
        <taxon>Eukaryota</taxon>
        <taxon>Metamonada</taxon>
        <taxon>Diplomonadida</taxon>
        <taxon>Hexamitidae</taxon>
        <taxon>Giardiinae</taxon>
        <taxon>Giardia</taxon>
    </lineage>
</organism>
<dbReference type="GO" id="GO:0017176">
    <property type="term" value="F:phosphatidylinositol N-acetylglucosaminyltransferase activity"/>
    <property type="evidence" value="ECO:0000318"/>
    <property type="project" value="GO_Central"/>
</dbReference>
<dbReference type="InterPro" id="IPR028098">
    <property type="entry name" value="Glyco_trans_4-like_N"/>
</dbReference>
<dbReference type="OMA" id="SDWYFPK"/>
<dbReference type="KEGG" id="gla:GL50803_00113610"/>
<comment type="caution">
    <text evidence="2">The sequence shown here is derived from an EMBL/GenBank/DDBJ whole genome shotgun (WGS) entry which is preliminary data.</text>
</comment>
<protein>
    <submittedName>
        <fullName evidence="2">GlcNAc-PI synthesis protein</fullName>
    </submittedName>
</protein>